<dbReference type="EMBL" id="JACHWJ010000007">
    <property type="protein sequence ID" value="MBB2959396.1"/>
    <property type="molecule type" value="Genomic_DNA"/>
</dbReference>
<keyword evidence="3" id="KW-1185">Reference proteome</keyword>
<dbReference type="Proteomes" id="UP000545286">
    <property type="component" value="Unassembled WGS sequence"/>
</dbReference>
<accession>A0A7W4URS5</accession>
<evidence type="ECO:0000256" key="1">
    <source>
        <dbReference type="SAM" id="Phobius"/>
    </source>
</evidence>
<dbReference type="AlphaFoldDB" id="A0A7W4URS5"/>
<feature type="transmembrane region" description="Helical" evidence="1">
    <location>
        <begin position="49"/>
        <end position="72"/>
    </location>
</feature>
<proteinExistence type="predicted"/>
<keyword evidence="1" id="KW-1133">Transmembrane helix</keyword>
<comment type="caution">
    <text evidence="2">The sequence shown here is derived from an EMBL/GenBank/DDBJ whole genome shotgun (WGS) entry which is preliminary data.</text>
</comment>
<name>A0A7W4URS5_9MICO</name>
<organism evidence="2 3">
    <name type="scientific">Pseudoclavibacter helvolus</name>
    <dbReference type="NCBI Taxonomy" id="255205"/>
    <lineage>
        <taxon>Bacteria</taxon>
        <taxon>Bacillati</taxon>
        <taxon>Actinomycetota</taxon>
        <taxon>Actinomycetes</taxon>
        <taxon>Micrococcales</taxon>
        <taxon>Microbacteriaceae</taxon>
        <taxon>Pseudoclavibacter</taxon>
    </lineage>
</organism>
<sequence length="80" mass="8347">MNTNGLNTQSQSEQKRATYRGLAIGVGASVAGLLLIVIIGITTGPVTPAFIIAMTTGYTAMVAAWSTAYVAARRKFKNVA</sequence>
<evidence type="ECO:0000313" key="2">
    <source>
        <dbReference type="EMBL" id="MBB2959396.1"/>
    </source>
</evidence>
<protein>
    <submittedName>
        <fullName evidence="2">Uncharacterized protein</fullName>
    </submittedName>
</protein>
<gene>
    <name evidence="2" type="ORF">FHX72_003561</name>
</gene>
<keyword evidence="1" id="KW-0472">Membrane</keyword>
<feature type="transmembrane region" description="Helical" evidence="1">
    <location>
        <begin position="21"/>
        <end position="43"/>
    </location>
</feature>
<reference evidence="2 3" key="1">
    <citation type="submission" date="2020-08" db="EMBL/GenBank/DDBJ databases">
        <title>Sequencing the genomes of 1000 actinobacteria strains.</title>
        <authorList>
            <person name="Klenk H.-P."/>
        </authorList>
    </citation>
    <scope>NUCLEOTIDE SEQUENCE [LARGE SCALE GENOMIC DNA]</scope>
    <source>
        <strain evidence="2 3">DSM 20419</strain>
    </source>
</reference>
<dbReference type="RefSeq" id="WP_068482200.1">
    <property type="nucleotide sequence ID" value="NZ_CZJS01000127.1"/>
</dbReference>
<keyword evidence="1" id="KW-0812">Transmembrane</keyword>
<evidence type="ECO:0000313" key="3">
    <source>
        <dbReference type="Proteomes" id="UP000545286"/>
    </source>
</evidence>